<sequence>MAGHEIPEPADRKQVADPRAERGAEPSGDLYALPEPRHACDPAFRHGVVVGFDGSTSSERALAYAIGMARRLGQGLIIVHVANRLPTTVWAGCEPPVFVDVPDHRTEVLGLELACADYLAEVPWILVERGGDICHELEEVGREYEADAIVVGSTHGLVGRLFGSVAGRLAKRAQRPVVVIP</sequence>
<feature type="compositionally biased region" description="Basic and acidic residues" evidence="2">
    <location>
        <begin position="1"/>
        <end position="24"/>
    </location>
</feature>
<dbReference type="CDD" id="cd00293">
    <property type="entry name" value="USP-like"/>
    <property type="match status" value="1"/>
</dbReference>
<protein>
    <submittedName>
        <fullName evidence="4">Nucleotide-binding universal stress UspA family protein</fullName>
    </submittedName>
</protein>
<accession>A0A7X0HG60</accession>
<dbReference type="PANTHER" id="PTHR46268:SF6">
    <property type="entry name" value="UNIVERSAL STRESS PROTEIN UP12"/>
    <property type="match status" value="1"/>
</dbReference>
<organism evidence="4 5">
    <name type="scientific">Streptomyces candidus</name>
    <dbReference type="NCBI Taxonomy" id="67283"/>
    <lineage>
        <taxon>Bacteria</taxon>
        <taxon>Bacillati</taxon>
        <taxon>Actinomycetota</taxon>
        <taxon>Actinomycetes</taxon>
        <taxon>Kitasatosporales</taxon>
        <taxon>Streptomycetaceae</taxon>
        <taxon>Streptomyces</taxon>
    </lineage>
</organism>
<dbReference type="AlphaFoldDB" id="A0A7X0HG60"/>
<dbReference type="Pfam" id="PF00582">
    <property type="entry name" value="Usp"/>
    <property type="match status" value="1"/>
</dbReference>
<evidence type="ECO:0000256" key="1">
    <source>
        <dbReference type="ARBA" id="ARBA00008791"/>
    </source>
</evidence>
<dbReference type="EMBL" id="JACHEM010000008">
    <property type="protein sequence ID" value="MBB6437015.1"/>
    <property type="molecule type" value="Genomic_DNA"/>
</dbReference>
<feature type="region of interest" description="Disordered" evidence="2">
    <location>
        <begin position="1"/>
        <end position="32"/>
    </location>
</feature>
<dbReference type="RefSeq" id="WP_185031951.1">
    <property type="nucleotide sequence ID" value="NZ_BNBN01000001.1"/>
</dbReference>
<evidence type="ECO:0000256" key="2">
    <source>
        <dbReference type="SAM" id="MobiDB-lite"/>
    </source>
</evidence>
<evidence type="ECO:0000259" key="3">
    <source>
        <dbReference type="Pfam" id="PF00582"/>
    </source>
</evidence>
<proteinExistence type="inferred from homology"/>
<dbReference type="PRINTS" id="PR01438">
    <property type="entry name" value="UNVRSLSTRESS"/>
</dbReference>
<feature type="domain" description="UspA" evidence="3">
    <location>
        <begin position="48"/>
        <end position="181"/>
    </location>
</feature>
<dbReference type="Gene3D" id="3.40.50.12370">
    <property type="match status" value="1"/>
</dbReference>
<evidence type="ECO:0000313" key="5">
    <source>
        <dbReference type="Proteomes" id="UP000540423"/>
    </source>
</evidence>
<gene>
    <name evidence="4" type="ORF">HNQ79_003490</name>
</gene>
<dbReference type="SUPFAM" id="SSF52402">
    <property type="entry name" value="Adenine nucleotide alpha hydrolases-like"/>
    <property type="match status" value="1"/>
</dbReference>
<comment type="similarity">
    <text evidence="1">Belongs to the universal stress protein A family.</text>
</comment>
<comment type="caution">
    <text evidence="4">The sequence shown here is derived from an EMBL/GenBank/DDBJ whole genome shotgun (WGS) entry which is preliminary data.</text>
</comment>
<dbReference type="Proteomes" id="UP000540423">
    <property type="component" value="Unassembled WGS sequence"/>
</dbReference>
<evidence type="ECO:0000313" key="4">
    <source>
        <dbReference type="EMBL" id="MBB6437015.1"/>
    </source>
</evidence>
<dbReference type="InterPro" id="IPR006016">
    <property type="entry name" value="UspA"/>
</dbReference>
<keyword evidence="5" id="KW-1185">Reference proteome</keyword>
<dbReference type="PANTHER" id="PTHR46268">
    <property type="entry name" value="STRESS RESPONSE PROTEIN NHAX"/>
    <property type="match status" value="1"/>
</dbReference>
<name>A0A7X0HG60_9ACTN</name>
<reference evidence="4 5" key="1">
    <citation type="submission" date="2020-08" db="EMBL/GenBank/DDBJ databases">
        <title>Genomic Encyclopedia of Type Strains, Phase IV (KMG-IV): sequencing the most valuable type-strain genomes for metagenomic binning, comparative biology and taxonomic classification.</title>
        <authorList>
            <person name="Goeker M."/>
        </authorList>
    </citation>
    <scope>NUCLEOTIDE SEQUENCE [LARGE SCALE GENOMIC DNA]</scope>
    <source>
        <strain evidence="4 5">DSM 40141</strain>
    </source>
</reference>
<dbReference type="InterPro" id="IPR006015">
    <property type="entry name" value="Universal_stress_UspA"/>
</dbReference>